<reference evidence="1" key="1">
    <citation type="submission" date="2021-10" db="EMBL/GenBank/DDBJ databases">
        <authorList>
            <person name="Piombo E."/>
        </authorList>
    </citation>
    <scope>NUCLEOTIDE SEQUENCE</scope>
</reference>
<proteinExistence type="predicted"/>
<sequence length="117" mass="12625">MLQLAARPHSLRPVWWIGMGACKGLGLDQGCGVRSTVKENVSQAARVGASREEGRLWAEKCDEQVGLLEVPVDSRNISDGAIADVPVGSRGRDPALVRSWRAHRVPSHCVACTVTRV</sequence>
<protein>
    <submittedName>
        <fullName evidence="1">Uncharacterized protein</fullName>
    </submittedName>
</protein>
<accession>A0A9N9UAQ9</accession>
<dbReference type="Proteomes" id="UP000754883">
    <property type="component" value="Unassembled WGS sequence"/>
</dbReference>
<name>A0A9N9UAQ9_9HYPO</name>
<comment type="caution">
    <text evidence="1">The sequence shown here is derived from an EMBL/GenBank/DDBJ whole genome shotgun (WGS) entry which is preliminary data.</text>
</comment>
<dbReference type="EMBL" id="CABFNO020001323">
    <property type="protein sequence ID" value="CAG9981200.1"/>
    <property type="molecule type" value="Genomic_DNA"/>
</dbReference>
<keyword evidence="2" id="KW-1185">Reference proteome</keyword>
<evidence type="ECO:0000313" key="2">
    <source>
        <dbReference type="Proteomes" id="UP000754883"/>
    </source>
</evidence>
<dbReference type="AlphaFoldDB" id="A0A9N9UAQ9"/>
<evidence type="ECO:0000313" key="1">
    <source>
        <dbReference type="EMBL" id="CAG9981200.1"/>
    </source>
</evidence>
<gene>
    <name evidence="1" type="ORF">CBYS24578_00008193</name>
</gene>
<organism evidence="1 2">
    <name type="scientific">Clonostachys byssicola</name>
    <dbReference type="NCBI Taxonomy" id="160290"/>
    <lineage>
        <taxon>Eukaryota</taxon>
        <taxon>Fungi</taxon>
        <taxon>Dikarya</taxon>
        <taxon>Ascomycota</taxon>
        <taxon>Pezizomycotina</taxon>
        <taxon>Sordariomycetes</taxon>
        <taxon>Hypocreomycetidae</taxon>
        <taxon>Hypocreales</taxon>
        <taxon>Bionectriaceae</taxon>
        <taxon>Clonostachys</taxon>
    </lineage>
</organism>